<name>A0ACC0CBF6_CATRO</name>
<comment type="caution">
    <text evidence="1">The sequence shown here is derived from an EMBL/GenBank/DDBJ whole genome shotgun (WGS) entry which is preliminary data.</text>
</comment>
<evidence type="ECO:0000313" key="1">
    <source>
        <dbReference type="EMBL" id="KAI5682106.1"/>
    </source>
</evidence>
<organism evidence="1 2">
    <name type="scientific">Catharanthus roseus</name>
    <name type="common">Madagascar periwinkle</name>
    <name type="synonym">Vinca rosea</name>
    <dbReference type="NCBI Taxonomy" id="4058"/>
    <lineage>
        <taxon>Eukaryota</taxon>
        <taxon>Viridiplantae</taxon>
        <taxon>Streptophyta</taxon>
        <taxon>Embryophyta</taxon>
        <taxon>Tracheophyta</taxon>
        <taxon>Spermatophyta</taxon>
        <taxon>Magnoliopsida</taxon>
        <taxon>eudicotyledons</taxon>
        <taxon>Gunneridae</taxon>
        <taxon>Pentapetalae</taxon>
        <taxon>asterids</taxon>
        <taxon>lamiids</taxon>
        <taxon>Gentianales</taxon>
        <taxon>Apocynaceae</taxon>
        <taxon>Rauvolfioideae</taxon>
        <taxon>Vinceae</taxon>
        <taxon>Catharanthinae</taxon>
        <taxon>Catharanthus</taxon>
    </lineage>
</organism>
<gene>
    <name evidence="1" type="ORF">M9H77_03334</name>
</gene>
<evidence type="ECO:0000313" key="2">
    <source>
        <dbReference type="Proteomes" id="UP001060085"/>
    </source>
</evidence>
<keyword evidence="2" id="KW-1185">Reference proteome</keyword>
<reference evidence="2" key="1">
    <citation type="journal article" date="2023" name="Nat. Plants">
        <title>Single-cell RNA sequencing provides a high-resolution roadmap for understanding the multicellular compartmentation of specialized metabolism.</title>
        <authorList>
            <person name="Sun S."/>
            <person name="Shen X."/>
            <person name="Li Y."/>
            <person name="Li Y."/>
            <person name="Wang S."/>
            <person name="Li R."/>
            <person name="Zhang H."/>
            <person name="Shen G."/>
            <person name="Guo B."/>
            <person name="Wei J."/>
            <person name="Xu J."/>
            <person name="St-Pierre B."/>
            <person name="Chen S."/>
            <person name="Sun C."/>
        </authorList>
    </citation>
    <scope>NUCLEOTIDE SEQUENCE [LARGE SCALE GENOMIC DNA]</scope>
</reference>
<sequence>MLYEFPEDTKNQLERLEGQTKPITKEMKNNSKKAKIEPTAMVGPTLLSLIGIEDKGKNIEKELRAIHEELPISLALNPSLMCYMVSFQGFLVGVNIVQAIRDWPISKSAFEEKNFHGLAIFYRKYIKDFIIIASSLLDVPEKKIGFPCARLKKNKFEEFEGQGKASKLFSIFSISKDHSMEQFDGEKWLSMGGKTLYHRR</sequence>
<dbReference type="EMBL" id="CM044701">
    <property type="protein sequence ID" value="KAI5682106.1"/>
    <property type="molecule type" value="Genomic_DNA"/>
</dbReference>
<dbReference type="Proteomes" id="UP001060085">
    <property type="component" value="Linkage Group LG01"/>
</dbReference>
<proteinExistence type="predicted"/>
<accession>A0ACC0CBF6</accession>
<protein>
    <submittedName>
        <fullName evidence="1">Uncharacterized protein</fullName>
    </submittedName>
</protein>